<protein>
    <submittedName>
        <fullName evidence="2">Uncharacterized protein</fullName>
    </submittedName>
</protein>
<evidence type="ECO:0000313" key="2">
    <source>
        <dbReference type="WBParaSite" id="ACRNAN_scaffold2238.g21072.t1"/>
    </source>
</evidence>
<proteinExistence type="predicted"/>
<dbReference type="Proteomes" id="UP000887540">
    <property type="component" value="Unplaced"/>
</dbReference>
<sequence length="249" mass="27439">MENYTLTNLRLTGGDYLLTSCNLSTTDDCMVSASYIISGIIFVVDIFDGKKNSPVEINSGIPRLYRGEAWEHAGIGLSRYSTFESQRSVANINSTHPAYIHLNTDCLENSKGKLDMSYNSSLGTCKSLSVNFNVLDAKNQLNFSFSGNITQGSANNQAYFNISSNAEYQKPNLNESKYDFNGCTEKQLAYSNQPNLCFRQFTSADINATSPIFWSLGFFILDLKTNGTYETSGALPLIILCNGPNNTCS</sequence>
<accession>A0A914DC80</accession>
<evidence type="ECO:0000313" key="1">
    <source>
        <dbReference type="Proteomes" id="UP000887540"/>
    </source>
</evidence>
<name>A0A914DC80_9BILA</name>
<keyword evidence="1" id="KW-1185">Reference proteome</keyword>
<reference evidence="2" key="1">
    <citation type="submission" date="2022-11" db="UniProtKB">
        <authorList>
            <consortium name="WormBaseParasite"/>
        </authorList>
    </citation>
    <scope>IDENTIFICATION</scope>
</reference>
<dbReference type="AlphaFoldDB" id="A0A914DC80"/>
<dbReference type="WBParaSite" id="ACRNAN_scaffold2238.g21072.t1">
    <property type="protein sequence ID" value="ACRNAN_scaffold2238.g21072.t1"/>
    <property type="gene ID" value="ACRNAN_scaffold2238.g21072"/>
</dbReference>
<organism evidence="1 2">
    <name type="scientific">Acrobeloides nanus</name>
    <dbReference type="NCBI Taxonomy" id="290746"/>
    <lineage>
        <taxon>Eukaryota</taxon>
        <taxon>Metazoa</taxon>
        <taxon>Ecdysozoa</taxon>
        <taxon>Nematoda</taxon>
        <taxon>Chromadorea</taxon>
        <taxon>Rhabditida</taxon>
        <taxon>Tylenchina</taxon>
        <taxon>Cephalobomorpha</taxon>
        <taxon>Cephaloboidea</taxon>
        <taxon>Cephalobidae</taxon>
        <taxon>Acrobeloides</taxon>
    </lineage>
</organism>